<dbReference type="CDD" id="cd12797">
    <property type="entry name" value="M23_peptidase"/>
    <property type="match status" value="1"/>
</dbReference>
<feature type="domain" description="M23ase beta-sheet core" evidence="2">
    <location>
        <begin position="100"/>
        <end position="195"/>
    </location>
</feature>
<dbReference type="FunFam" id="2.70.70.10:FF:000006">
    <property type="entry name" value="M23 family peptidase"/>
    <property type="match status" value="1"/>
</dbReference>
<dbReference type="SUPFAM" id="SSF51261">
    <property type="entry name" value="Duplicated hybrid motif"/>
    <property type="match status" value="1"/>
</dbReference>
<sequence length="223" mass="24571">MKVFGILAFLLTICPMNPLHADAKQTTSASSAEGLLASTEQMIEHLILQIDRQKDSHPEINQSAESNRPFLSSIPNIKPIDGRITSDYGMRLHPIYKVIKFHSGTDFSAPEGTRVHSTGDGIVTYSGYDRGYGQQVTISHGYGFRTLYAHLSKSLVRQGQRVSRGEIIALSGNTGMSTGPHLHYEVQKDNIKVNPAAYFFDDSNPDKFITIQKPSSEENGSNS</sequence>
<evidence type="ECO:0000313" key="3">
    <source>
        <dbReference type="EMBL" id="KUL30712.1"/>
    </source>
</evidence>
<feature type="signal peptide" evidence="1">
    <location>
        <begin position="1"/>
        <end position="21"/>
    </location>
</feature>
<dbReference type="InterPro" id="IPR050570">
    <property type="entry name" value="Cell_wall_metabolism_enzyme"/>
</dbReference>
<protein>
    <submittedName>
        <fullName evidence="3">Peptidase M23</fullName>
    </submittedName>
</protein>
<evidence type="ECO:0000256" key="1">
    <source>
        <dbReference type="SAM" id="SignalP"/>
    </source>
</evidence>
<proteinExistence type="predicted"/>
<evidence type="ECO:0000259" key="2">
    <source>
        <dbReference type="Pfam" id="PF01551"/>
    </source>
</evidence>
<gene>
    <name evidence="3" type="ORF">ASB62_03690</name>
</gene>
<comment type="caution">
    <text evidence="3">The sequence shown here is derived from an EMBL/GenBank/DDBJ whole genome shotgun (WGS) entry which is preliminary data.</text>
</comment>
<evidence type="ECO:0000313" key="4">
    <source>
        <dbReference type="Proteomes" id="UP000053937"/>
    </source>
</evidence>
<accession>A0A117MQT3</accession>
<dbReference type="PANTHER" id="PTHR21666">
    <property type="entry name" value="PEPTIDASE-RELATED"/>
    <property type="match status" value="1"/>
</dbReference>
<feature type="chain" id="PRO_5007151312" evidence="1">
    <location>
        <begin position="22"/>
        <end position="223"/>
    </location>
</feature>
<dbReference type="GO" id="GO:0004222">
    <property type="term" value="F:metalloendopeptidase activity"/>
    <property type="evidence" value="ECO:0007669"/>
    <property type="project" value="TreeGrafter"/>
</dbReference>
<dbReference type="AlphaFoldDB" id="A0A117MQT3"/>
<dbReference type="InterPro" id="IPR011055">
    <property type="entry name" value="Dup_hybrid_motif"/>
</dbReference>
<organism evidence="3 4">
    <name type="scientific">Chlorobium limicola</name>
    <dbReference type="NCBI Taxonomy" id="1092"/>
    <lineage>
        <taxon>Bacteria</taxon>
        <taxon>Pseudomonadati</taxon>
        <taxon>Chlorobiota</taxon>
        <taxon>Chlorobiia</taxon>
        <taxon>Chlorobiales</taxon>
        <taxon>Chlorobiaceae</taxon>
        <taxon>Chlorobium/Pelodictyon group</taxon>
        <taxon>Chlorobium</taxon>
    </lineage>
</organism>
<dbReference type="Proteomes" id="UP000053937">
    <property type="component" value="Unassembled WGS sequence"/>
</dbReference>
<keyword evidence="1" id="KW-0732">Signal</keyword>
<dbReference type="OrthoDB" id="9810477at2"/>
<dbReference type="Pfam" id="PF01551">
    <property type="entry name" value="Peptidase_M23"/>
    <property type="match status" value="1"/>
</dbReference>
<dbReference type="InterPro" id="IPR016047">
    <property type="entry name" value="M23ase_b-sheet_dom"/>
</dbReference>
<dbReference type="EMBL" id="LMBR01000080">
    <property type="protein sequence ID" value="KUL30712.1"/>
    <property type="molecule type" value="Genomic_DNA"/>
</dbReference>
<reference evidence="3 4" key="1">
    <citation type="submission" date="2015-10" db="EMBL/GenBank/DDBJ databases">
        <title>Draft Genome Sequence of Chlorobium limicola strain Frasassi Growing under Artificial Lighting in the Frasassi Cave System.</title>
        <authorList>
            <person name="Mansor M."/>
            <person name="Macalady J."/>
        </authorList>
    </citation>
    <scope>NUCLEOTIDE SEQUENCE [LARGE SCALE GENOMIC DNA]</scope>
    <source>
        <strain evidence="3 4">Frasassi</strain>
    </source>
</reference>
<name>A0A117MQT3_CHLLI</name>
<dbReference type="PANTHER" id="PTHR21666:SF286">
    <property type="entry name" value="LIPOPROTEIN NLPD"/>
    <property type="match status" value="1"/>
</dbReference>
<dbReference type="Gene3D" id="2.70.70.10">
    <property type="entry name" value="Glucose Permease (Domain IIA)"/>
    <property type="match status" value="1"/>
</dbReference>
<keyword evidence="4" id="KW-1185">Reference proteome</keyword>